<keyword evidence="2" id="KW-1185">Reference proteome</keyword>
<dbReference type="PANTHER" id="PTHR37970:SF1">
    <property type="entry name" value="SERINE-RICH ADHESIN FOR PLATELETS"/>
    <property type="match status" value="1"/>
</dbReference>
<name>A0AAN8X6B0_HALRR</name>
<organism evidence="1 2">
    <name type="scientific">Halocaridina rubra</name>
    <name type="common">Hawaiian red shrimp</name>
    <dbReference type="NCBI Taxonomy" id="373956"/>
    <lineage>
        <taxon>Eukaryota</taxon>
        <taxon>Metazoa</taxon>
        <taxon>Ecdysozoa</taxon>
        <taxon>Arthropoda</taxon>
        <taxon>Crustacea</taxon>
        <taxon>Multicrustacea</taxon>
        <taxon>Malacostraca</taxon>
        <taxon>Eumalacostraca</taxon>
        <taxon>Eucarida</taxon>
        <taxon>Decapoda</taxon>
        <taxon>Pleocyemata</taxon>
        <taxon>Caridea</taxon>
        <taxon>Atyoidea</taxon>
        <taxon>Atyidae</taxon>
        <taxon>Halocaridina</taxon>
    </lineage>
</organism>
<gene>
    <name evidence="1" type="ORF">SK128_024568</name>
</gene>
<sequence length="131" mass="14438">MGRLSVRRTSAVTHRSLEDQYGAVISANLEALSNMLDQLSSNSCPSGYEDVNRQVKQWKDVSVAEDIFIGAGQRLFYAGVACGKEITLMITPETKVDAHHLLMHMPIVTFRDQIPSHLLSHTTIVTGKTSP</sequence>
<evidence type="ECO:0000313" key="1">
    <source>
        <dbReference type="EMBL" id="KAK7078706.1"/>
    </source>
</evidence>
<feature type="non-terminal residue" evidence="1">
    <location>
        <position position="131"/>
    </location>
</feature>
<evidence type="ECO:0000313" key="2">
    <source>
        <dbReference type="Proteomes" id="UP001381693"/>
    </source>
</evidence>
<accession>A0AAN8X6B0</accession>
<dbReference type="AlphaFoldDB" id="A0AAN8X6B0"/>
<dbReference type="PANTHER" id="PTHR37970">
    <property type="entry name" value="PROTEIN CBG08587"/>
    <property type="match status" value="1"/>
</dbReference>
<reference evidence="1 2" key="1">
    <citation type="submission" date="2023-11" db="EMBL/GenBank/DDBJ databases">
        <title>Halocaridina rubra genome assembly.</title>
        <authorList>
            <person name="Smith C."/>
        </authorList>
    </citation>
    <scope>NUCLEOTIDE SEQUENCE [LARGE SCALE GENOMIC DNA]</scope>
    <source>
        <strain evidence="1">EP-1</strain>
        <tissue evidence="1">Whole</tissue>
    </source>
</reference>
<dbReference type="Proteomes" id="UP001381693">
    <property type="component" value="Unassembled WGS sequence"/>
</dbReference>
<dbReference type="EMBL" id="JAXCGZ010007699">
    <property type="protein sequence ID" value="KAK7078706.1"/>
    <property type="molecule type" value="Genomic_DNA"/>
</dbReference>
<protein>
    <submittedName>
        <fullName evidence="1">Uncharacterized protein</fullName>
    </submittedName>
</protein>
<proteinExistence type="predicted"/>
<comment type="caution">
    <text evidence="1">The sequence shown here is derived from an EMBL/GenBank/DDBJ whole genome shotgun (WGS) entry which is preliminary data.</text>
</comment>